<dbReference type="RefSeq" id="WP_037280100.1">
    <property type="nucleotide sequence ID" value="NZ_KK088570.1"/>
</dbReference>
<protein>
    <submittedName>
        <fullName evidence="1">Uncharacterized protein</fullName>
    </submittedName>
</protein>
<comment type="caution">
    <text evidence="1">The sequence shown here is derived from an EMBL/GenBank/DDBJ whole genome shotgun (WGS) entry which is preliminary data.</text>
</comment>
<evidence type="ECO:0000313" key="1">
    <source>
        <dbReference type="EMBL" id="EYD74725.1"/>
    </source>
</evidence>
<reference evidence="1 2" key="1">
    <citation type="submission" date="2013-02" db="EMBL/GenBank/DDBJ databases">
        <authorList>
            <person name="Fiebig A."/>
            <person name="Goeker M."/>
            <person name="Klenk H.-P.P."/>
        </authorList>
    </citation>
    <scope>NUCLEOTIDE SEQUENCE [LARGE SCALE GENOMIC DNA]</scope>
    <source>
        <strain evidence="1 2">DSM 19309</strain>
    </source>
</reference>
<dbReference type="HOGENOM" id="CLU_2525487_0_0_5"/>
<proteinExistence type="predicted"/>
<gene>
    <name evidence="1" type="ORF">Rumeso_03678</name>
</gene>
<sequence length="84" mass="9464">MATPILRRVDLLALTPSERQAMLERAAREIEAELERVRACHLRAWDGHPWAYHLQAIYARRQALMTVAQRVGCEVGDGTPVEAA</sequence>
<name>A0A017HK68_9RHOB</name>
<accession>A0A017HK68</accession>
<evidence type="ECO:0000313" key="2">
    <source>
        <dbReference type="Proteomes" id="UP000019666"/>
    </source>
</evidence>
<dbReference type="EMBL" id="AOSK01000108">
    <property type="protein sequence ID" value="EYD74725.1"/>
    <property type="molecule type" value="Genomic_DNA"/>
</dbReference>
<dbReference type="AlphaFoldDB" id="A0A017HK68"/>
<keyword evidence="2" id="KW-1185">Reference proteome</keyword>
<dbReference type="Proteomes" id="UP000019666">
    <property type="component" value="Unassembled WGS sequence"/>
</dbReference>
<organism evidence="1 2">
    <name type="scientific">Rubellimicrobium mesophilum DSM 19309</name>
    <dbReference type="NCBI Taxonomy" id="442562"/>
    <lineage>
        <taxon>Bacteria</taxon>
        <taxon>Pseudomonadati</taxon>
        <taxon>Pseudomonadota</taxon>
        <taxon>Alphaproteobacteria</taxon>
        <taxon>Rhodobacterales</taxon>
        <taxon>Roseobacteraceae</taxon>
        <taxon>Rubellimicrobium</taxon>
    </lineage>
</organism>